<reference evidence="2 3" key="1">
    <citation type="submission" date="2020-12" db="EMBL/GenBank/DDBJ databases">
        <title>Aureibaculum luteum sp. nov. and Aureibaculum flavum sp. nov., novel members of the family Flavobacteriaceae isolated from Antarctic intertidal sediments.</title>
        <authorList>
            <person name="He X."/>
            <person name="Zhang X."/>
        </authorList>
    </citation>
    <scope>NUCLEOTIDE SEQUENCE [LARGE SCALE GENOMIC DNA]</scope>
    <source>
        <strain evidence="2 3">A20</strain>
    </source>
</reference>
<dbReference type="Pfam" id="PF10099">
    <property type="entry name" value="RskA_C"/>
    <property type="match status" value="1"/>
</dbReference>
<dbReference type="EMBL" id="JAEHFJ010000001">
    <property type="protein sequence ID" value="MBJ2172803.1"/>
    <property type="molecule type" value="Genomic_DNA"/>
</dbReference>
<accession>A0ABS0WLG0</accession>
<dbReference type="InterPro" id="IPR018764">
    <property type="entry name" value="RskA_C"/>
</dbReference>
<keyword evidence="3" id="KW-1185">Reference proteome</keyword>
<gene>
    <name evidence="2" type="ORF">JBL43_01045</name>
</gene>
<sequence length="298" mass="30906">MTRNNLFLAITAFGLLFTSCDEDNNFSPSTKNLTINVTGLEELGSDYVYEGWIIVDGAPVSTGTFSDISLGQNFAVDAVELDAATRFVLSIEPAGETGTAAATPSDTKLIVGDFSGSSATVSVGTVGDFTTDTPAGKFFLRSPTDESADNNGNDESGIWFGTPGAPPTAAFTLPTLEAGWKYEGWVVVDGQGPLSTGTFTAFDVADDNAGSATSFSGIENAGPPIPGEDFFSNTPTGFTFPLDIRGRTVVLSVEPSPDNSPAPFLLKPLLGTAGNETAPATYDLTFNGASFPSGTVNR</sequence>
<feature type="domain" description="Anti-sigma K factor RskA C-terminal" evidence="1">
    <location>
        <begin position="27"/>
        <end position="98"/>
    </location>
</feature>
<evidence type="ECO:0000313" key="2">
    <source>
        <dbReference type="EMBL" id="MBJ2172803.1"/>
    </source>
</evidence>
<organism evidence="2 3">
    <name type="scientific">Aureibaculum flavum</name>
    <dbReference type="NCBI Taxonomy" id="2795986"/>
    <lineage>
        <taxon>Bacteria</taxon>
        <taxon>Pseudomonadati</taxon>
        <taxon>Bacteroidota</taxon>
        <taxon>Flavobacteriia</taxon>
        <taxon>Flavobacteriales</taxon>
        <taxon>Flavobacteriaceae</taxon>
        <taxon>Aureibaculum</taxon>
    </lineage>
</organism>
<dbReference type="PROSITE" id="PS51257">
    <property type="entry name" value="PROKAR_LIPOPROTEIN"/>
    <property type="match status" value="1"/>
</dbReference>
<protein>
    <submittedName>
        <fullName evidence="2">Anti-sigma factor</fullName>
    </submittedName>
</protein>
<evidence type="ECO:0000259" key="1">
    <source>
        <dbReference type="Pfam" id="PF10099"/>
    </source>
</evidence>
<evidence type="ECO:0000313" key="3">
    <source>
        <dbReference type="Proteomes" id="UP000623301"/>
    </source>
</evidence>
<comment type="caution">
    <text evidence="2">The sequence shown here is derived from an EMBL/GenBank/DDBJ whole genome shotgun (WGS) entry which is preliminary data.</text>
</comment>
<name>A0ABS0WLG0_9FLAO</name>
<dbReference type="Proteomes" id="UP000623301">
    <property type="component" value="Unassembled WGS sequence"/>
</dbReference>
<proteinExistence type="predicted"/>
<dbReference type="RefSeq" id="WP_198839638.1">
    <property type="nucleotide sequence ID" value="NZ_JAEHFJ010000001.1"/>
</dbReference>